<name>A0A6A5TAL7_9PLEO</name>
<keyword evidence="2" id="KW-1185">Reference proteome</keyword>
<dbReference type="Proteomes" id="UP000800035">
    <property type="component" value="Unassembled WGS sequence"/>
</dbReference>
<gene>
    <name evidence="1" type="ORF">CC80DRAFT_497978</name>
</gene>
<evidence type="ECO:0000313" key="1">
    <source>
        <dbReference type="EMBL" id="KAF1948759.1"/>
    </source>
</evidence>
<protein>
    <submittedName>
        <fullName evidence="1">Uncharacterized protein</fullName>
    </submittedName>
</protein>
<reference evidence="1" key="1">
    <citation type="journal article" date="2020" name="Stud. Mycol.">
        <title>101 Dothideomycetes genomes: a test case for predicting lifestyles and emergence of pathogens.</title>
        <authorList>
            <person name="Haridas S."/>
            <person name="Albert R."/>
            <person name="Binder M."/>
            <person name="Bloem J."/>
            <person name="Labutti K."/>
            <person name="Salamov A."/>
            <person name="Andreopoulos B."/>
            <person name="Baker S."/>
            <person name="Barry K."/>
            <person name="Bills G."/>
            <person name="Bluhm B."/>
            <person name="Cannon C."/>
            <person name="Castanera R."/>
            <person name="Culley D."/>
            <person name="Daum C."/>
            <person name="Ezra D."/>
            <person name="Gonzalez J."/>
            <person name="Henrissat B."/>
            <person name="Kuo A."/>
            <person name="Liang C."/>
            <person name="Lipzen A."/>
            <person name="Lutzoni F."/>
            <person name="Magnuson J."/>
            <person name="Mondo S."/>
            <person name="Nolan M."/>
            <person name="Ohm R."/>
            <person name="Pangilinan J."/>
            <person name="Park H.-J."/>
            <person name="Ramirez L."/>
            <person name="Alfaro M."/>
            <person name="Sun H."/>
            <person name="Tritt A."/>
            <person name="Yoshinaga Y."/>
            <person name="Zwiers L.-H."/>
            <person name="Turgeon B."/>
            <person name="Goodwin S."/>
            <person name="Spatafora J."/>
            <person name="Crous P."/>
            <person name="Grigoriev I."/>
        </authorList>
    </citation>
    <scope>NUCLEOTIDE SEQUENCE</scope>
    <source>
        <strain evidence="1">CBS 675.92</strain>
    </source>
</reference>
<proteinExistence type="predicted"/>
<dbReference type="AlphaFoldDB" id="A0A6A5TAL7"/>
<organism evidence="1 2">
    <name type="scientific">Byssothecium circinans</name>
    <dbReference type="NCBI Taxonomy" id="147558"/>
    <lineage>
        <taxon>Eukaryota</taxon>
        <taxon>Fungi</taxon>
        <taxon>Dikarya</taxon>
        <taxon>Ascomycota</taxon>
        <taxon>Pezizomycotina</taxon>
        <taxon>Dothideomycetes</taxon>
        <taxon>Pleosporomycetidae</taxon>
        <taxon>Pleosporales</taxon>
        <taxon>Massarineae</taxon>
        <taxon>Massarinaceae</taxon>
        <taxon>Byssothecium</taxon>
    </lineage>
</organism>
<sequence length="71" mass="7634">MPDPHSHLRPRPTTGYIVSPVLVSIHFGFVVPSNSSAHNHTTKKKRCSTIARSSPSSAPSHAKVALVTLVH</sequence>
<evidence type="ECO:0000313" key="2">
    <source>
        <dbReference type="Proteomes" id="UP000800035"/>
    </source>
</evidence>
<dbReference type="EMBL" id="ML977049">
    <property type="protein sequence ID" value="KAF1948759.1"/>
    <property type="molecule type" value="Genomic_DNA"/>
</dbReference>
<accession>A0A6A5TAL7</accession>